<keyword evidence="2" id="KW-1185">Reference proteome</keyword>
<evidence type="ECO:0000313" key="2">
    <source>
        <dbReference type="Proteomes" id="UP000317484"/>
    </source>
</evidence>
<sequence length="193" mass="20598">MSVASALRRRFTRAPEPVRAAVQASPDPDERVLAWGVLVRGQGWLVATSRGLRVVPGDLPLDRAGDVGLLPWHEVGSARWSATNDGGGSFTVSALTEVEPGVQAREPAERYALSDAGDLPAVVRRRVDQTVVASRRSPLPGGGGVVLVARRVPGQAVREWTVVFDDDADRGDPEAREVARRKLAEAVAADQPD</sequence>
<evidence type="ECO:0000313" key="1">
    <source>
        <dbReference type="EMBL" id="SMO91451.1"/>
    </source>
</evidence>
<dbReference type="RefSeq" id="WP_142459689.1">
    <property type="nucleotide sequence ID" value="NZ_FXTJ01000007.1"/>
</dbReference>
<accession>A0A521F768</accession>
<proteinExistence type="predicted"/>
<organism evidence="1 2">
    <name type="scientific">Geodermatophilus aquaeductus</name>
    <dbReference type="NCBI Taxonomy" id="1564161"/>
    <lineage>
        <taxon>Bacteria</taxon>
        <taxon>Bacillati</taxon>
        <taxon>Actinomycetota</taxon>
        <taxon>Actinomycetes</taxon>
        <taxon>Geodermatophilales</taxon>
        <taxon>Geodermatophilaceae</taxon>
        <taxon>Geodermatophilus</taxon>
    </lineage>
</organism>
<gene>
    <name evidence="1" type="ORF">SAMN06273567_10759</name>
</gene>
<dbReference type="Proteomes" id="UP000317484">
    <property type="component" value="Unassembled WGS sequence"/>
</dbReference>
<reference evidence="1 2" key="1">
    <citation type="submission" date="2017-05" db="EMBL/GenBank/DDBJ databases">
        <authorList>
            <person name="Varghese N."/>
            <person name="Submissions S."/>
        </authorList>
    </citation>
    <scope>NUCLEOTIDE SEQUENCE [LARGE SCALE GENOMIC DNA]</scope>
    <source>
        <strain evidence="1 2">DSM 46834</strain>
    </source>
</reference>
<protein>
    <submittedName>
        <fullName evidence="1">Uncharacterized protein</fullName>
    </submittedName>
</protein>
<dbReference type="EMBL" id="FXTJ01000007">
    <property type="protein sequence ID" value="SMO91451.1"/>
    <property type="molecule type" value="Genomic_DNA"/>
</dbReference>
<name>A0A521F768_9ACTN</name>
<dbReference type="AlphaFoldDB" id="A0A521F768"/>